<dbReference type="Pfam" id="PF00375">
    <property type="entry name" value="SDF"/>
    <property type="match status" value="1"/>
</dbReference>
<dbReference type="OrthoDB" id="5877963at2759"/>
<feature type="transmembrane region" description="Helical" evidence="7">
    <location>
        <begin position="50"/>
        <end position="72"/>
    </location>
</feature>
<keyword evidence="5 7" id="KW-1133">Transmembrane helix</keyword>
<dbReference type="PRINTS" id="PR00173">
    <property type="entry name" value="EDTRNSPORT"/>
</dbReference>
<evidence type="ECO:0000313" key="9">
    <source>
        <dbReference type="EMBL" id="KAG5462846.1"/>
    </source>
</evidence>
<evidence type="ECO:0000256" key="6">
    <source>
        <dbReference type="ARBA" id="ARBA00023136"/>
    </source>
</evidence>
<dbReference type="GO" id="GO:0005886">
    <property type="term" value="C:plasma membrane"/>
    <property type="evidence" value="ECO:0007669"/>
    <property type="project" value="UniProtKB-SubCell"/>
</dbReference>
<comment type="subcellular location">
    <subcellularLocation>
        <location evidence="1">Cell membrane</location>
        <topology evidence="1">Multi-pass membrane protein</topology>
    </subcellularLocation>
    <subcellularLocation>
        <location evidence="7">Membrane</location>
        <topology evidence="7">Multi-pass membrane protein</topology>
    </subcellularLocation>
</comment>
<feature type="transmembrane region" description="Helical" evidence="7">
    <location>
        <begin position="84"/>
        <end position="110"/>
    </location>
</feature>
<dbReference type="InterPro" id="IPR036458">
    <property type="entry name" value="Na:dicarbo_symporter_sf"/>
</dbReference>
<protein>
    <recommendedName>
        <fullName evidence="7">Amino acid transporter</fullName>
    </recommendedName>
</protein>
<comment type="similarity">
    <text evidence="7">Belongs to the dicarboxylate/amino acid:cation symporter (DAACS) (TC 2.A.23) family.</text>
</comment>
<dbReference type="Gene3D" id="1.10.3860.10">
    <property type="entry name" value="Sodium:dicarboxylate symporter"/>
    <property type="match status" value="1"/>
</dbReference>
<reference evidence="9 10" key="1">
    <citation type="journal article" name="Sci. Rep.">
        <title>Genome-scale phylogenetic analyses confirm Olpidium as the closest living zoosporic fungus to the non-flagellated, terrestrial fungi.</title>
        <authorList>
            <person name="Chang Y."/>
            <person name="Rochon D."/>
            <person name="Sekimoto S."/>
            <person name="Wang Y."/>
            <person name="Chovatia M."/>
            <person name="Sandor L."/>
            <person name="Salamov A."/>
            <person name="Grigoriev I.V."/>
            <person name="Stajich J.E."/>
            <person name="Spatafora J.W."/>
        </authorList>
    </citation>
    <scope>NUCLEOTIDE SEQUENCE [LARGE SCALE GENOMIC DNA]</scope>
    <source>
        <strain evidence="9">S191</strain>
    </source>
</reference>
<comment type="caution">
    <text evidence="9">The sequence shown here is derived from an EMBL/GenBank/DDBJ whole genome shotgun (WGS) entry which is preliminary data.</text>
</comment>
<keyword evidence="6 7" id="KW-0472">Membrane</keyword>
<organism evidence="9 10">
    <name type="scientific">Olpidium bornovanus</name>
    <dbReference type="NCBI Taxonomy" id="278681"/>
    <lineage>
        <taxon>Eukaryota</taxon>
        <taxon>Fungi</taxon>
        <taxon>Fungi incertae sedis</taxon>
        <taxon>Olpidiomycota</taxon>
        <taxon>Olpidiomycotina</taxon>
        <taxon>Olpidiomycetes</taxon>
        <taxon>Olpidiales</taxon>
        <taxon>Olpidiaceae</taxon>
        <taxon>Olpidium</taxon>
    </lineage>
</organism>
<proteinExistence type="inferred from homology"/>
<keyword evidence="3" id="KW-1003">Cell membrane</keyword>
<accession>A0A8H8DLK6</accession>
<evidence type="ECO:0000256" key="8">
    <source>
        <dbReference type="SAM" id="MobiDB-lite"/>
    </source>
</evidence>
<keyword evidence="4 7" id="KW-0812">Transmembrane</keyword>
<dbReference type="GO" id="GO:0006835">
    <property type="term" value="P:dicarboxylic acid transport"/>
    <property type="evidence" value="ECO:0007669"/>
    <property type="project" value="TreeGrafter"/>
</dbReference>
<evidence type="ECO:0000256" key="5">
    <source>
        <dbReference type="ARBA" id="ARBA00022989"/>
    </source>
</evidence>
<gene>
    <name evidence="9" type="ORF">BJ554DRAFT_3277</name>
</gene>
<dbReference type="EMBL" id="JAEFCI010001529">
    <property type="protein sequence ID" value="KAG5462846.1"/>
    <property type="molecule type" value="Genomic_DNA"/>
</dbReference>
<keyword evidence="2 7" id="KW-0813">Transport</keyword>
<feature type="compositionally biased region" description="Basic and acidic residues" evidence="8">
    <location>
        <begin position="440"/>
        <end position="449"/>
    </location>
</feature>
<evidence type="ECO:0000313" key="10">
    <source>
        <dbReference type="Proteomes" id="UP000673691"/>
    </source>
</evidence>
<sequence length="449" mass="48421">MASIVARVLRFLRRGLNLSVFIFLGAVAGVLSGLFLPSDFNAVFGDLAKAFIFAVKCLITPLMFSTLVVGIAGHGDDIMRLGRLALKSFIYFEVATTIALAVGLTMVNILKPGVGVSLEGVSREAQAAKGKRLNWNSEFGENVGHVVTDSFFHSAAQNNVLHVVMCAILFGIATVMTPAQHRRPMLEFLDSLSQIMFKVTNLVMLFAPVAVAASLAFTISKVGIAILASLAKLVATLFLSLFIFVIIVFVPVLLLCRIPFTNALKTLRRPAFIGFCTTSSEAALPQAMVNLERFGIPSHIVRFVLPTGYSFNLDGTTLHLAVASVFAAQASGMDMPLNEQLKMMLMLMLTSKGVAAVPRASYMLLLSMVDPFGMDVAAVNIILGVDAFMDMARTVVNLCGNCIAAMAVAVWEGEMDMEVATGLKAPPADHMFDDPESLDDERKKEAHYV</sequence>
<dbReference type="PANTHER" id="PTHR42865:SF7">
    <property type="entry name" value="PROTON_GLUTAMATE-ASPARTATE SYMPORTER"/>
    <property type="match status" value="1"/>
</dbReference>
<feature type="region of interest" description="Disordered" evidence="8">
    <location>
        <begin position="426"/>
        <end position="449"/>
    </location>
</feature>
<dbReference type="InterPro" id="IPR001991">
    <property type="entry name" value="Na-dicarboxylate_symporter"/>
</dbReference>
<dbReference type="PANTHER" id="PTHR42865">
    <property type="entry name" value="PROTON/GLUTAMATE-ASPARTATE SYMPORTER"/>
    <property type="match status" value="1"/>
</dbReference>
<evidence type="ECO:0000256" key="1">
    <source>
        <dbReference type="ARBA" id="ARBA00004651"/>
    </source>
</evidence>
<dbReference type="SUPFAM" id="SSF118215">
    <property type="entry name" value="Proton glutamate symport protein"/>
    <property type="match status" value="1"/>
</dbReference>
<evidence type="ECO:0000256" key="4">
    <source>
        <dbReference type="ARBA" id="ARBA00022692"/>
    </source>
</evidence>
<dbReference type="GO" id="GO:0015293">
    <property type="term" value="F:symporter activity"/>
    <property type="evidence" value="ECO:0007669"/>
    <property type="project" value="UniProtKB-UniRule"/>
</dbReference>
<evidence type="ECO:0000256" key="2">
    <source>
        <dbReference type="ARBA" id="ARBA00022448"/>
    </source>
</evidence>
<name>A0A8H8DLK6_9FUNG</name>
<dbReference type="AlphaFoldDB" id="A0A8H8DLK6"/>
<evidence type="ECO:0000256" key="3">
    <source>
        <dbReference type="ARBA" id="ARBA00022475"/>
    </source>
</evidence>
<feature type="transmembrane region" description="Helical" evidence="7">
    <location>
        <begin position="233"/>
        <end position="260"/>
    </location>
</feature>
<keyword evidence="10" id="KW-1185">Reference proteome</keyword>
<dbReference type="Proteomes" id="UP000673691">
    <property type="component" value="Unassembled WGS sequence"/>
</dbReference>
<feature type="transmembrane region" description="Helical" evidence="7">
    <location>
        <begin position="16"/>
        <end position="38"/>
    </location>
</feature>
<keyword evidence="7" id="KW-0769">Symport</keyword>
<feature type="transmembrane region" description="Helical" evidence="7">
    <location>
        <begin position="160"/>
        <end position="179"/>
    </location>
</feature>
<evidence type="ECO:0000256" key="7">
    <source>
        <dbReference type="RuleBase" id="RU361216"/>
    </source>
</evidence>
<feature type="transmembrane region" description="Helical" evidence="7">
    <location>
        <begin position="199"/>
        <end position="227"/>
    </location>
</feature>